<protein>
    <recommendedName>
        <fullName evidence="8">Integral membrane protein</fullName>
    </recommendedName>
</protein>
<comment type="caution">
    <text evidence="6">The sequence shown here is derived from an EMBL/GenBank/DDBJ whole genome shotgun (WGS) entry which is preliminary data.</text>
</comment>
<organism evidence="6 7">
    <name type="scientific">Oenococcus kitaharae DSM 17330</name>
    <dbReference type="NCBI Taxonomy" id="1045004"/>
    <lineage>
        <taxon>Bacteria</taxon>
        <taxon>Bacillati</taxon>
        <taxon>Bacillota</taxon>
        <taxon>Bacilli</taxon>
        <taxon>Lactobacillales</taxon>
        <taxon>Lactobacillaceae</taxon>
        <taxon>Oenococcus</taxon>
    </lineage>
</organism>
<keyword evidence="7" id="KW-1185">Reference proteome</keyword>
<keyword evidence="4 5" id="KW-0472">Membrane</keyword>
<dbReference type="GO" id="GO:0012505">
    <property type="term" value="C:endomembrane system"/>
    <property type="evidence" value="ECO:0007669"/>
    <property type="project" value="UniProtKB-SubCell"/>
</dbReference>
<dbReference type="InterPro" id="IPR008217">
    <property type="entry name" value="Ccc1_fam"/>
</dbReference>
<proteinExistence type="predicted"/>
<evidence type="ECO:0008006" key="8">
    <source>
        <dbReference type="Google" id="ProtNLM"/>
    </source>
</evidence>
<keyword evidence="2 5" id="KW-0812">Transmembrane</keyword>
<dbReference type="RefSeq" id="WP_007745153.1">
    <property type="nucleotide sequence ID" value="NZ_CM001398.1"/>
</dbReference>
<feature type="transmembrane region" description="Helical" evidence="5">
    <location>
        <begin position="154"/>
        <end position="176"/>
    </location>
</feature>
<gene>
    <name evidence="6" type="ORF">OKIT_0584</name>
</gene>
<dbReference type="eggNOG" id="COG1814">
    <property type="taxonomic scope" value="Bacteria"/>
</dbReference>
<feature type="transmembrane region" description="Helical" evidence="5">
    <location>
        <begin position="182"/>
        <end position="204"/>
    </location>
</feature>
<keyword evidence="3 5" id="KW-1133">Transmembrane helix</keyword>
<reference evidence="6 7" key="1">
    <citation type="journal article" date="2012" name="PLoS ONE">
        <title>Functional divergence in the genus oenococcus as predicted by genome sequencing of the newly-described species, Oenococcus kitaharae.</title>
        <authorList>
            <person name="Borneman A.R."/>
            <person name="McCarthy J.M."/>
            <person name="Chambers P.J."/>
            <person name="Bartowsky E.J."/>
        </authorList>
    </citation>
    <scope>NUCLEOTIDE SEQUENCE [LARGE SCALE GENOMIC DNA]</scope>
    <source>
        <strain evidence="7">DSM17330</strain>
    </source>
</reference>
<evidence type="ECO:0000256" key="2">
    <source>
        <dbReference type="ARBA" id="ARBA00022692"/>
    </source>
</evidence>
<evidence type="ECO:0000256" key="3">
    <source>
        <dbReference type="ARBA" id="ARBA00022989"/>
    </source>
</evidence>
<dbReference type="HOGENOM" id="CLU_038957_3_1_9"/>
<dbReference type="PATRIC" id="fig|1045004.4.peg.584"/>
<evidence type="ECO:0000256" key="4">
    <source>
        <dbReference type="ARBA" id="ARBA00023136"/>
    </source>
</evidence>
<dbReference type="Pfam" id="PF01988">
    <property type="entry name" value="VIT1"/>
    <property type="match status" value="1"/>
</dbReference>
<evidence type="ECO:0000313" key="7">
    <source>
        <dbReference type="Proteomes" id="UP000004959"/>
    </source>
</evidence>
<accession>G9WJ91</accession>
<sequence length="233" mass="24900">MFNLAIKNKNKNQQSLEQKMNSVRAGVLGSNDGILTVVGVLFSTAAATTDNFIILIAGFADLLACAFSMAAGEYASVSAQRETERAVVGSEQKRINTDKNYSRRIIIAGYVKRGVSQITAEKIANELIAKHEIVSVVYEKYTLKIGEYVNPWDAAISSLFSAGLGGIFPLAAMFFLPASVKFVGTILATTLAVAITGSLSAILGKSDLRAAVVRNVVIGLITVAIHYYVGKLF</sequence>
<evidence type="ECO:0000256" key="5">
    <source>
        <dbReference type="SAM" id="Phobius"/>
    </source>
</evidence>
<dbReference type="GO" id="GO:0005384">
    <property type="term" value="F:manganese ion transmembrane transporter activity"/>
    <property type="evidence" value="ECO:0007669"/>
    <property type="project" value="InterPro"/>
</dbReference>
<dbReference type="EMBL" id="AFVZ01000001">
    <property type="protein sequence ID" value="EHN58697.1"/>
    <property type="molecule type" value="Genomic_DNA"/>
</dbReference>
<dbReference type="Proteomes" id="UP000004959">
    <property type="component" value="Chromosome"/>
</dbReference>
<comment type="subcellular location">
    <subcellularLocation>
        <location evidence="1">Endomembrane system</location>
        <topology evidence="1">Multi-pass membrane protein</topology>
    </subcellularLocation>
</comment>
<evidence type="ECO:0000313" key="6">
    <source>
        <dbReference type="EMBL" id="EHN58697.1"/>
    </source>
</evidence>
<feature type="transmembrane region" description="Helical" evidence="5">
    <location>
        <begin position="211"/>
        <end position="229"/>
    </location>
</feature>
<dbReference type="CDD" id="cd02432">
    <property type="entry name" value="Nodulin-21_like_1"/>
    <property type="match status" value="1"/>
</dbReference>
<dbReference type="GO" id="GO:0030026">
    <property type="term" value="P:intracellular manganese ion homeostasis"/>
    <property type="evidence" value="ECO:0007669"/>
    <property type="project" value="InterPro"/>
</dbReference>
<feature type="transmembrane region" description="Helical" evidence="5">
    <location>
        <begin position="21"/>
        <end position="46"/>
    </location>
</feature>
<dbReference type="STRING" id="336988.NT96_05795"/>
<dbReference type="AlphaFoldDB" id="G9WJ91"/>
<dbReference type="PANTHER" id="PTHR31851">
    <property type="entry name" value="FE(2+)/MN(2+) TRANSPORTER PCL1"/>
    <property type="match status" value="1"/>
</dbReference>
<evidence type="ECO:0000256" key="1">
    <source>
        <dbReference type="ARBA" id="ARBA00004127"/>
    </source>
</evidence>
<name>G9WJ91_9LACO</name>
<feature type="transmembrane region" description="Helical" evidence="5">
    <location>
        <begin position="52"/>
        <end position="71"/>
    </location>
</feature>